<feature type="domain" description="Thioredoxin" evidence="2">
    <location>
        <begin position="50"/>
        <end position="179"/>
    </location>
</feature>
<dbReference type="RefSeq" id="WP_203988716.1">
    <property type="nucleotide sequence ID" value="NZ_BOPG01000010.1"/>
</dbReference>
<dbReference type="EMBL" id="BOPG01000010">
    <property type="protein sequence ID" value="GIJ54063.1"/>
    <property type="molecule type" value="Genomic_DNA"/>
</dbReference>
<protein>
    <recommendedName>
        <fullName evidence="2">Thioredoxin domain-containing protein</fullName>
    </recommendedName>
</protein>
<evidence type="ECO:0000313" key="3">
    <source>
        <dbReference type="EMBL" id="GIJ54063.1"/>
    </source>
</evidence>
<sequence>MSILVAAVVLVGGVALVNLLLTYGVIRRLRQHTELLSQRGGRNVGDDMVLPVGTPVEDFSAVADDGTVVSPGLLSGPTLVAFFAPGCQPCAELLPRFLATAAATDRPAIAVVTDGDPAEQVGYRERLSAVATVVSGAQAAVVSEAFKVRGFPALCLVDGGVVTDSGRHLCDTTTMLAPV</sequence>
<evidence type="ECO:0000259" key="2">
    <source>
        <dbReference type="PROSITE" id="PS51352"/>
    </source>
</evidence>
<name>A0A8J3Z0I0_9ACTN</name>
<organism evidence="3 4">
    <name type="scientific">Virgisporangium aurantiacum</name>
    <dbReference type="NCBI Taxonomy" id="175570"/>
    <lineage>
        <taxon>Bacteria</taxon>
        <taxon>Bacillati</taxon>
        <taxon>Actinomycetota</taxon>
        <taxon>Actinomycetes</taxon>
        <taxon>Micromonosporales</taxon>
        <taxon>Micromonosporaceae</taxon>
        <taxon>Virgisporangium</taxon>
    </lineage>
</organism>
<dbReference type="AlphaFoldDB" id="A0A8J3Z0I0"/>
<dbReference type="InterPro" id="IPR013766">
    <property type="entry name" value="Thioredoxin_domain"/>
</dbReference>
<dbReference type="Proteomes" id="UP000612585">
    <property type="component" value="Unassembled WGS sequence"/>
</dbReference>
<proteinExistence type="predicted"/>
<comment type="caution">
    <text evidence="3">The sequence shown here is derived from an EMBL/GenBank/DDBJ whole genome shotgun (WGS) entry which is preliminary data.</text>
</comment>
<gene>
    <name evidence="3" type="ORF">Vau01_015790</name>
</gene>
<feature type="transmembrane region" description="Helical" evidence="1">
    <location>
        <begin position="6"/>
        <end position="26"/>
    </location>
</feature>
<evidence type="ECO:0000256" key="1">
    <source>
        <dbReference type="SAM" id="Phobius"/>
    </source>
</evidence>
<accession>A0A8J3Z0I0</accession>
<reference evidence="3" key="1">
    <citation type="submission" date="2021-01" db="EMBL/GenBank/DDBJ databases">
        <title>Whole genome shotgun sequence of Virgisporangium aurantiacum NBRC 16421.</title>
        <authorList>
            <person name="Komaki H."/>
            <person name="Tamura T."/>
        </authorList>
    </citation>
    <scope>NUCLEOTIDE SEQUENCE</scope>
    <source>
        <strain evidence="3">NBRC 16421</strain>
    </source>
</reference>
<keyword evidence="1" id="KW-0812">Transmembrane</keyword>
<dbReference type="InterPro" id="IPR036249">
    <property type="entry name" value="Thioredoxin-like_sf"/>
</dbReference>
<dbReference type="Gene3D" id="3.40.30.10">
    <property type="entry name" value="Glutaredoxin"/>
    <property type="match status" value="1"/>
</dbReference>
<keyword evidence="4" id="KW-1185">Reference proteome</keyword>
<dbReference type="SUPFAM" id="SSF52833">
    <property type="entry name" value="Thioredoxin-like"/>
    <property type="match status" value="1"/>
</dbReference>
<evidence type="ECO:0000313" key="4">
    <source>
        <dbReference type="Proteomes" id="UP000612585"/>
    </source>
</evidence>
<keyword evidence="1" id="KW-1133">Transmembrane helix</keyword>
<dbReference type="PROSITE" id="PS51352">
    <property type="entry name" value="THIOREDOXIN_2"/>
    <property type="match status" value="1"/>
</dbReference>
<keyword evidence="1" id="KW-0472">Membrane</keyword>